<comment type="caution">
    <text evidence="2">The sequence shown here is derived from an EMBL/GenBank/DDBJ whole genome shotgun (WGS) entry which is preliminary data.</text>
</comment>
<dbReference type="AlphaFoldDB" id="A0A7D9DZJ6"/>
<proteinExistence type="predicted"/>
<evidence type="ECO:0000256" key="1">
    <source>
        <dbReference type="SAM" id="MobiDB-lite"/>
    </source>
</evidence>
<feature type="region of interest" description="Disordered" evidence="1">
    <location>
        <begin position="119"/>
        <end position="138"/>
    </location>
</feature>
<keyword evidence="3" id="KW-1185">Reference proteome</keyword>
<feature type="compositionally biased region" description="Basic and acidic residues" evidence="1">
    <location>
        <begin position="271"/>
        <end position="293"/>
    </location>
</feature>
<organism evidence="2 3">
    <name type="scientific">Paramuricea clavata</name>
    <name type="common">Red gorgonian</name>
    <name type="synonym">Violescent sea-whip</name>
    <dbReference type="NCBI Taxonomy" id="317549"/>
    <lineage>
        <taxon>Eukaryota</taxon>
        <taxon>Metazoa</taxon>
        <taxon>Cnidaria</taxon>
        <taxon>Anthozoa</taxon>
        <taxon>Octocorallia</taxon>
        <taxon>Malacalcyonacea</taxon>
        <taxon>Plexauridae</taxon>
        <taxon>Paramuricea</taxon>
    </lineage>
</organism>
<dbReference type="Proteomes" id="UP001152795">
    <property type="component" value="Unassembled WGS sequence"/>
</dbReference>
<feature type="compositionally biased region" description="Basic and acidic residues" evidence="1">
    <location>
        <begin position="248"/>
        <end position="257"/>
    </location>
</feature>
<accession>A0A7D9DZJ6</accession>
<sequence length="311" mass="35879">MVKKCTLPMDAARLRLLKEEKRREERIKLAIAKGKQTVLPTQTKSIKLSKFEHCSDEGPLVVFAEELAYPFGCFGKYQAVRKYQSGFNIGKEYSKKKLETKTKGWATIRDHMLNEKSTNTAANGVSEKPSLENNESNYDLSQTQFRLPKLKSGQTPSEVEDTTAKLEFSGKNTELPKLPAQEYIDNFRRDAAEFERSLIGMGRGNAERRLLKGKPRELSLLPRIDERSSLFTGNTDKLLPKDDHFRLPKLQQKREDSSLEFQSKKKRKTRNNSETKKYDPKRSMSHTERKAAIQREQAKWCKMTFQSNAYT</sequence>
<gene>
    <name evidence="2" type="ORF">PACLA_8A059205</name>
</gene>
<name>A0A7D9DZJ6_PARCT</name>
<dbReference type="EMBL" id="CACRXK020003072">
    <property type="protein sequence ID" value="CAB3997322.1"/>
    <property type="molecule type" value="Genomic_DNA"/>
</dbReference>
<feature type="region of interest" description="Disordered" evidence="1">
    <location>
        <begin position="248"/>
        <end position="293"/>
    </location>
</feature>
<dbReference type="OrthoDB" id="5954975at2759"/>
<evidence type="ECO:0000313" key="2">
    <source>
        <dbReference type="EMBL" id="CAB3997322.1"/>
    </source>
</evidence>
<protein>
    <submittedName>
        <fullName evidence="2">Uncharacterized protein</fullName>
    </submittedName>
</protein>
<reference evidence="2" key="1">
    <citation type="submission" date="2020-04" db="EMBL/GenBank/DDBJ databases">
        <authorList>
            <person name="Alioto T."/>
            <person name="Alioto T."/>
            <person name="Gomez Garrido J."/>
        </authorList>
    </citation>
    <scope>NUCLEOTIDE SEQUENCE</scope>
    <source>
        <strain evidence="2">A484AB</strain>
    </source>
</reference>
<evidence type="ECO:0000313" key="3">
    <source>
        <dbReference type="Proteomes" id="UP001152795"/>
    </source>
</evidence>